<proteinExistence type="inferred from homology"/>
<evidence type="ECO:0000256" key="9">
    <source>
        <dbReference type="ARBA" id="ARBA00023136"/>
    </source>
</evidence>
<reference evidence="14 16" key="2">
    <citation type="submission" date="2016-10" db="EMBL/GenBank/DDBJ databases">
        <authorList>
            <person name="de Groot N.N."/>
        </authorList>
    </citation>
    <scope>NUCLEOTIDE SEQUENCE [LARGE SCALE GENOMIC DNA]</scope>
    <source>
        <strain evidence="14 16">DSM 2895</strain>
    </source>
</reference>
<dbReference type="EMBL" id="FNED01000004">
    <property type="protein sequence ID" value="SDI44680.1"/>
    <property type="molecule type" value="Genomic_DNA"/>
</dbReference>
<evidence type="ECO:0000256" key="1">
    <source>
        <dbReference type="ARBA" id="ARBA00004141"/>
    </source>
</evidence>
<feature type="transmembrane region" description="Helical" evidence="11">
    <location>
        <begin position="232"/>
        <end position="255"/>
    </location>
</feature>
<dbReference type="OrthoDB" id="9789241at2"/>
<feature type="transmembrane region" description="Helical" evidence="11">
    <location>
        <begin position="20"/>
        <end position="38"/>
    </location>
</feature>
<evidence type="ECO:0000256" key="11">
    <source>
        <dbReference type="HAMAP-Rule" id="MF_01393"/>
    </source>
</evidence>
<protein>
    <recommendedName>
        <fullName evidence="11 12">ATP synthase subunit a</fullName>
    </recommendedName>
    <alternativeName>
        <fullName evidence="11">ATP synthase F0 sector subunit a</fullName>
    </alternativeName>
    <alternativeName>
        <fullName evidence="11">F-ATPase subunit 6</fullName>
    </alternativeName>
</protein>
<dbReference type="Pfam" id="PF00119">
    <property type="entry name" value="ATP-synt_A"/>
    <property type="match status" value="1"/>
</dbReference>
<dbReference type="Proteomes" id="UP000037269">
    <property type="component" value="Unassembled WGS sequence"/>
</dbReference>
<evidence type="ECO:0000256" key="5">
    <source>
        <dbReference type="ARBA" id="ARBA00022692"/>
    </source>
</evidence>
<feature type="transmembrane region" description="Helical" evidence="11">
    <location>
        <begin position="76"/>
        <end position="99"/>
    </location>
</feature>
<comment type="subcellular location">
    <subcellularLocation>
        <location evidence="11 12">Cell membrane</location>
        <topology evidence="11 12">Multi-pass membrane protein</topology>
    </subcellularLocation>
    <subcellularLocation>
        <location evidence="1">Membrane</location>
        <topology evidence="1">Multi-pass membrane protein</topology>
    </subcellularLocation>
</comment>
<dbReference type="CDD" id="cd00310">
    <property type="entry name" value="ATP-synt_Fo_a_6"/>
    <property type="match status" value="1"/>
</dbReference>
<dbReference type="InterPro" id="IPR045082">
    <property type="entry name" value="ATP_syn_F0_a_bact/chloroplast"/>
</dbReference>
<dbReference type="GO" id="GO:0046933">
    <property type="term" value="F:proton-transporting ATP synthase activity, rotational mechanism"/>
    <property type="evidence" value="ECO:0007669"/>
    <property type="project" value="UniProtKB-UniRule"/>
</dbReference>
<comment type="similarity">
    <text evidence="2 11 12">Belongs to the ATPase A chain family.</text>
</comment>
<evidence type="ECO:0000313" key="14">
    <source>
        <dbReference type="EMBL" id="SDI44680.1"/>
    </source>
</evidence>
<sequence length="263" mass="29372">MEHYSPYLEFAGLAFDLPTMLMSVLTAILVFIVVMISTRNMTTGVPKGWQNFFEWVIDFVRGIAGQFMDAKTSTKFVSLALTLFLYIFISNQLGVMANFNVLHTEPNPSIGITQEVFDKNAHEVEHDGHTVKGVSVAWFKSPTASPSVTFGLALMVLLYAHYLGIKKDAGGYVKHWFQPHPLMFILHVMEEFIIKPLTLPLRLFGNIFAGEVLIAFMLAGTVAVVSLPLVVWLGYSLFVGTIQAYIFTTLALVYISQKVVDDH</sequence>
<keyword evidence="4 11" id="KW-0138">CF(0)</keyword>
<evidence type="ECO:0000313" key="16">
    <source>
        <dbReference type="Proteomes" id="UP000182836"/>
    </source>
</evidence>
<organism evidence="13 15">
    <name type="scientific">Aneurinibacillus migulanus</name>
    <name type="common">Bacillus migulanus</name>
    <dbReference type="NCBI Taxonomy" id="47500"/>
    <lineage>
        <taxon>Bacteria</taxon>
        <taxon>Bacillati</taxon>
        <taxon>Bacillota</taxon>
        <taxon>Bacilli</taxon>
        <taxon>Bacillales</taxon>
        <taxon>Paenibacillaceae</taxon>
        <taxon>Aneurinibacillus group</taxon>
        <taxon>Aneurinibacillus</taxon>
    </lineage>
</organism>
<keyword evidence="9 11" id="KW-0472">Membrane</keyword>
<feature type="transmembrane region" description="Helical" evidence="11">
    <location>
        <begin position="148"/>
        <end position="165"/>
    </location>
</feature>
<evidence type="ECO:0000313" key="15">
    <source>
        <dbReference type="Proteomes" id="UP000037269"/>
    </source>
</evidence>
<dbReference type="RefSeq" id="WP_043067556.1">
    <property type="nucleotide sequence ID" value="NZ_BJOA01000122.1"/>
</dbReference>
<evidence type="ECO:0000256" key="7">
    <source>
        <dbReference type="ARBA" id="ARBA00022989"/>
    </source>
</evidence>
<evidence type="ECO:0000256" key="2">
    <source>
        <dbReference type="ARBA" id="ARBA00006810"/>
    </source>
</evidence>
<evidence type="ECO:0000256" key="10">
    <source>
        <dbReference type="ARBA" id="ARBA00023310"/>
    </source>
</evidence>
<feature type="transmembrane region" description="Helical" evidence="11">
    <location>
        <begin position="203"/>
        <end position="226"/>
    </location>
</feature>
<keyword evidence="6 11" id="KW-0375">Hydrogen ion transport</keyword>
<comment type="function">
    <text evidence="11 12">Key component of the proton channel; it plays a direct role in the translocation of protons across the membrane.</text>
</comment>
<dbReference type="Gene3D" id="1.20.120.220">
    <property type="entry name" value="ATP synthase, F0 complex, subunit A"/>
    <property type="match status" value="1"/>
</dbReference>
<evidence type="ECO:0000256" key="4">
    <source>
        <dbReference type="ARBA" id="ARBA00022547"/>
    </source>
</evidence>
<dbReference type="EMBL" id="LGUG01000004">
    <property type="protein sequence ID" value="KON94507.1"/>
    <property type="molecule type" value="Genomic_DNA"/>
</dbReference>
<dbReference type="GeneID" id="42304061"/>
<dbReference type="NCBIfam" id="TIGR01131">
    <property type="entry name" value="ATP_synt_6_or_A"/>
    <property type="match status" value="1"/>
</dbReference>
<dbReference type="PRINTS" id="PR00123">
    <property type="entry name" value="ATPASEA"/>
</dbReference>
<dbReference type="SUPFAM" id="SSF81336">
    <property type="entry name" value="F1F0 ATP synthase subunit A"/>
    <property type="match status" value="1"/>
</dbReference>
<dbReference type="InterPro" id="IPR035908">
    <property type="entry name" value="F0_ATP_A_sf"/>
</dbReference>
<dbReference type="HAMAP" id="MF_01393">
    <property type="entry name" value="ATP_synth_a_bact"/>
    <property type="match status" value="1"/>
</dbReference>
<evidence type="ECO:0000256" key="8">
    <source>
        <dbReference type="ARBA" id="ARBA00023065"/>
    </source>
</evidence>
<keyword evidence="3 11" id="KW-0813">Transport</keyword>
<dbReference type="AlphaFoldDB" id="A0A0D1XGX7"/>
<dbReference type="Proteomes" id="UP000182836">
    <property type="component" value="Unassembled WGS sequence"/>
</dbReference>
<dbReference type="InterPro" id="IPR000568">
    <property type="entry name" value="ATP_synth_F0_asu"/>
</dbReference>
<dbReference type="PANTHER" id="PTHR42823">
    <property type="entry name" value="ATP SYNTHASE SUBUNIT A, CHLOROPLASTIC"/>
    <property type="match status" value="1"/>
</dbReference>
<evidence type="ECO:0000256" key="12">
    <source>
        <dbReference type="RuleBase" id="RU000483"/>
    </source>
</evidence>
<dbReference type="GO" id="GO:0042777">
    <property type="term" value="P:proton motive force-driven plasma membrane ATP synthesis"/>
    <property type="evidence" value="ECO:0007669"/>
    <property type="project" value="TreeGrafter"/>
</dbReference>
<dbReference type="PATRIC" id="fig|47500.12.peg.6038"/>
<reference evidence="13 15" key="1">
    <citation type="submission" date="2015-07" db="EMBL/GenBank/DDBJ databases">
        <title>Fjat-14205 dsm 2895.</title>
        <authorList>
            <person name="Liu B."/>
            <person name="Wang J."/>
            <person name="Zhu Y."/>
            <person name="Liu G."/>
            <person name="Chen Q."/>
            <person name="Chen Z."/>
            <person name="Lan J."/>
            <person name="Che J."/>
            <person name="Ge C."/>
            <person name="Shi H."/>
            <person name="Pan Z."/>
            <person name="Liu X."/>
        </authorList>
    </citation>
    <scope>NUCLEOTIDE SEQUENCE [LARGE SCALE GENOMIC DNA]</scope>
    <source>
        <strain evidence="13 15">DSM 2895</strain>
    </source>
</reference>
<dbReference type="STRING" id="47500.AF333_02385"/>
<keyword evidence="11" id="KW-1003">Cell membrane</keyword>
<dbReference type="GO" id="GO:0005886">
    <property type="term" value="C:plasma membrane"/>
    <property type="evidence" value="ECO:0007669"/>
    <property type="project" value="UniProtKB-SubCell"/>
</dbReference>
<name>A0A0D1XGX7_ANEMI</name>
<dbReference type="PANTHER" id="PTHR42823:SF3">
    <property type="entry name" value="ATP SYNTHASE SUBUNIT A, CHLOROPLASTIC"/>
    <property type="match status" value="1"/>
</dbReference>
<dbReference type="GO" id="GO:0045259">
    <property type="term" value="C:proton-transporting ATP synthase complex"/>
    <property type="evidence" value="ECO:0007669"/>
    <property type="project" value="UniProtKB-KW"/>
</dbReference>
<keyword evidence="8 11" id="KW-0406">Ion transport</keyword>
<keyword evidence="15" id="KW-1185">Reference proteome</keyword>
<evidence type="ECO:0000256" key="6">
    <source>
        <dbReference type="ARBA" id="ARBA00022781"/>
    </source>
</evidence>
<evidence type="ECO:0000256" key="3">
    <source>
        <dbReference type="ARBA" id="ARBA00022448"/>
    </source>
</evidence>
<keyword evidence="10 11" id="KW-0066">ATP synthesis</keyword>
<evidence type="ECO:0000313" key="13">
    <source>
        <dbReference type="EMBL" id="KON94507.1"/>
    </source>
</evidence>
<accession>A0A0D1XGX7</accession>
<keyword evidence="7 11" id="KW-1133">Transmembrane helix</keyword>
<keyword evidence="5 11" id="KW-0812">Transmembrane</keyword>
<gene>
    <name evidence="11" type="primary">atpB</name>
    <name evidence="13" type="ORF">AF333_02385</name>
    <name evidence="14" type="ORF">SAMN04487909_10446</name>
</gene>